<dbReference type="GeneID" id="71927037"/>
<name>A0A8U0A3Q2_9EURY</name>
<gene>
    <name evidence="2" type="ORF">MW046_03280</name>
</gene>
<keyword evidence="3" id="KW-1185">Reference proteome</keyword>
<feature type="transmembrane region" description="Helical" evidence="1">
    <location>
        <begin position="20"/>
        <end position="40"/>
    </location>
</feature>
<dbReference type="EMBL" id="CP096019">
    <property type="protein sequence ID" value="UPM43476.1"/>
    <property type="molecule type" value="Genomic_DNA"/>
</dbReference>
<reference evidence="2" key="1">
    <citation type="submission" date="2022-04" db="EMBL/GenBank/DDBJ databases">
        <title>Halocatena sp. nov., isolated from a salt lake.</title>
        <authorList>
            <person name="Cui H.-L."/>
        </authorList>
    </citation>
    <scope>NUCLEOTIDE SEQUENCE</scope>
    <source>
        <strain evidence="2">AD-1</strain>
    </source>
</reference>
<keyword evidence="1" id="KW-0812">Transmembrane</keyword>
<keyword evidence="1" id="KW-0472">Membrane</keyword>
<dbReference type="KEGG" id="haad:MW046_03280"/>
<dbReference type="Proteomes" id="UP000831768">
    <property type="component" value="Chromosome"/>
</dbReference>
<protein>
    <submittedName>
        <fullName evidence="2">Uncharacterized protein</fullName>
    </submittedName>
</protein>
<proteinExistence type="predicted"/>
<evidence type="ECO:0000313" key="3">
    <source>
        <dbReference type="Proteomes" id="UP000831768"/>
    </source>
</evidence>
<feature type="transmembrane region" description="Helical" evidence="1">
    <location>
        <begin position="46"/>
        <end position="72"/>
    </location>
</feature>
<keyword evidence="1" id="KW-1133">Transmembrane helix</keyword>
<dbReference type="AlphaFoldDB" id="A0A8U0A3Q2"/>
<organism evidence="2 3">
    <name type="scientific">Halocatena salina</name>
    <dbReference type="NCBI Taxonomy" id="2934340"/>
    <lineage>
        <taxon>Archaea</taxon>
        <taxon>Methanobacteriati</taxon>
        <taxon>Methanobacteriota</taxon>
        <taxon>Stenosarchaea group</taxon>
        <taxon>Halobacteria</taxon>
        <taxon>Halobacteriales</taxon>
        <taxon>Natronomonadaceae</taxon>
        <taxon>Halocatena</taxon>
    </lineage>
</organism>
<evidence type="ECO:0000256" key="1">
    <source>
        <dbReference type="SAM" id="Phobius"/>
    </source>
</evidence>
<accession>A0A8U0A3Q2</accession>
<evidence type="ECO:0000313" key="2">
    <source>
        <dbReference type="EMBL" id="UPM43476.1"/>
    </source>
</evidence>
<sequence length="91" mass="9297">MAAVTLSEANAYGFRLIRSLLFTVLGGGSMIALGSLWISLGTMGSTSVLLIGVIALLLGTIVILTGVAGLCYKIIADGVKRGIERANGADE</sequence>
<dbReference type="RefSeq" id="WP_247994143.1">
    <property type="nucleotide sequence ID" value="NZ_CP096019.1"/>
</dbReference>